<feature type="compositionally biased region" description="Low complexity" evidence="1">
    <location>
        <begin position="170"/>
        <end position="182"/>
    </location>
</feature>
<reference evidence="3" key="2">
    <citation type="journal article" date="2015" name="J. Biotechnol.">
        <title>Complete genome sequence of Bifidobacterium bifidum JCM 1255(T) isolated from feces of a breast-fed infant.</title>
        <authorList>
            <person name="Morita H."/>
            <person name="Toh H."/>
            <person name="Oshima K."/>
            <person name="Nakano A."/>
            <person name="Shindo C."/>
            <person name="Komiya K."/>
            <person name="Arakawa K."/>
            <person name="Suda W."/>
            <person name="Honda K."/>
            <person name="Hattori M."/>
        </authorList>
    </citation>
    <scope>NUCLEOTIDE SEQUENCE [LARGE SCALE GENOMIC DNA]</scope>
    <source>
        <strain evidence="3">JCM 1255</strain>
    </source>
</reference>
<evidence type="ECO:0000313" key="2">
    <source>
        <dbReference type="EMBL" id="BAQ97327.1"/>
    </source>
</evidence>
<feature type="region of interest" description="Disordered" evidence="1">
    <location>
        <begin position="155"/>
        <end position="190"/>
    </location>
</feature>
<dbReference type="Proteomes" id="UP000035063">
    <property type="component" value="Chromosome"/>
</dbReference>
<name>A0ABM7EN18_BIFBI</name>
<keyword evidence="3" id="KW-1185">Reference proteome</keyword>
<sequence>MPHLAASVHGGEPAGMDVHDIAGWRLVARPHAADGSWPEHAVAARREETAVQRFGQDLADRPGLETVPVFVDARGHQRRVGSSPAAEKAGAVVNISFARRNSVFSARSRFNSAIASCADRFVSDEYDDQDSASNLTAFARNSGVYRVPFAMVPSSPIELEEKRNKKQAISTTSTRSPRNSTTGHAKPSAS</sequence>
<accession>A0ABM7EN18</accession>
<gene>
    <name evidence="2" type="ORF">BBBF_0120</name>
</gene>
<proteinExistence type="predicted"/>
<evidence type="ECO:0000313" key="3">
    <source>
        <dbReference type="Proteomes" id="UP000035063"/>
    </source>
</evidence>
<organism evidence="2 3">
    <name type="scientific">Bifidobacterium bifidum ATCC 29521 = JCM 1255 = DSM 20456</name>
    <dbReference type="NCBI Taxonomy" id="500634"/>
    <lineage>
        <taxon>Bacteria</taxon>
        <taxon>Bacillati</taxon>
        <taxon>Actinomycetota</taxon>
        <taxon>Actinomycetes</taxon>
        <taxon>Bifidobacteriales</taxon>
        <taxon>Bifidobacteriaceae</taxon>
        <taxon>Bifidobacterium</taxon>
    </lineage>
</organism>
<dbReference type="EMBL" id="AP012323">
    <property type="protein sequence ID" value="BAQ97327.1"/>
    <property type="molecule type" value="Genomic_DNA"/>
</dbReference>
<evidence type="ECO:0000256" key="1">
    <source>
        <dbReference type="SAM" id="MobiDB-lite"/>
    </source>
</evidence>
<protein>
    <submittedName>
        <fullName evidence="2">Uncharacterized protein</fullName>
    </submittedName>
</protein>
<reference evidence="2 3" key="1">
    <citation type="submission" date="2012-02" db="EMBL/GenBank/DDBJ databases">
        <title>Complete genome sequence of Bifidobacterium bifidum JCM 1255.</title>
        <authorList>
            <person name="Toh H."/>
            <person name="Oshima K."/>
            <person name="Morita H."/>
            <person name="Hattori M."/>
        </authorList>
    </citation>
    <scope>NUCLEOTIDE SEQUENCE [LARGE SCALE GENOMIC DNA]</scope>
    <source>
        <strain evidence="2 3">JCM 1255</strain>
    </source>
</reference>